<dbReference type="EMBL" id="CP061035">
    <property type="protein sequence ID" value="QQV76790.1"/>
    <property type="molecule type" value="Genomic_DNA"/>
</dbReference>
<feature type="signal peptide" evidence="1">
    <location>
        <begin position="1"/>
        <end position="22"/>
    </location>
</feature>
<organism evidence="2 3">
    <name type="scientific">Sphingomonas aliaeris</name>
    <dbReference type="NCBI Taxonomy" id="2759526"/>
    <lineage>
        <taxon>Bacteria</taxon>
        <taxon>Pseudomonadati</taxon>
        <taxon>Pseudomonadota</taxon>
        <taxon>Alphaproteobacteria</taxon>
        <taxon>Sphingomonadales</taxon>
        <taxon>Sphingomonadaceae</taxon>
        <taxon>Sphingomonas</taxon>
    </lineage>
</organism>
<sequence length="305" mass="30086">MKSCVASMLAGTVAIVSSSARAETTAGTPIPNTAALRYDIAGQPIAAQSNTVTTVVAERLDIALARRGNEPITPATTSIGLVVTNRGNGQEAFALSATDGTDTPPSRFAIDVDGDGRYDAARDQLLASAITPSIAPGAQLQLLLIGDEGQFDGVQNVIVARAVTGSGSPGTAFPGRGDGGGDALVGPTGAQGQIIVPTIGQAAQGSLVKTQSVLAADGSASAVSGAVITYTLTASIPGPSSGVRVDDPIPAGTSYVPGSLMLDGASLTDGADGDAGTATASAIAVALGAPVDPVIHTIKFKVRIQ</sequence>
<dbReference type="RefSeq" id="WP_202092583.1">
    <property type="nucleotide sequence ID" value="NZ_CP061035.1"/>
</dbReference>
<reference evidence="3" key="1">
    <citation type="submission" date="2020-09" db="EMBL/GenBank/DDBJ databases">
        <title>Sphingomonas sp., a new species isolated from pork steak.</title>
        <authorList>
            <person name="Heidler von Heilborn D."/>
        </authorList>
    </citation>
    <scope>NUCLEOTIDE SEQUENCE [LARGE SCALE GENOMIC DNA]</scope>
</reference>
<evidence type="ECO:0000313" key="2">
    <source>
        <dbReference type="EMBL" id="QQV76790.1"/>
    </source>
</evidence>
<keyword evidence="3" id="KW-1185">Reference proteome</keyword>
<evidence type="ECO:0000313" key="3">
    <source>
        <dbReference type="Proteomes" id="UP000595894"/>
    </source>
</evidence>
<evidence type="ECO:0008006" key="4">
    <source>
        <dbReference type="Google" id="ProtNLM"/>
    </source>
</evidence>
<proteinExistence type="predicted"/>
<evidence type="ECO:0000256" key="1">
    <source>
        <dbReference type="SAM" id="SignalP"/>
    </source>
</evidence>
<dbReference type="Proteomes" id="UP000595894">
    <property type="component" value="Chromosome"/>
</dbReference>
<name>A0A974NTQ9_9SPHN</name>
<feature type="chain" id="PRO_5037975795" description="DUF11 domain-containing protein" evidence="1">
    <location>
        <begin position="23"/>
        <end position="305"/>
    </location>
</feature>
<accession>A0A974NTQ9</accession>
<keyword evidence="1" id="KW-0732">Signal</keyword>
<gene>
    <name evidence="2" type="ORF">H5J25_15465</name>
</gene>
<dbReference type="AlphaFoldDB" id="A0A974NTQ9"/>
<dbReference type="KEGG" id="sari:H5J25_15465"/>
<protein>
    <recommendedName>
        <fullName evidence="4">DUF11 domain-containing protein</fullName>
    </recommendedName>
</protein>
<dbReference type="NCBIfam" id="TIGR01451">
    <property type="entry name" value="B_ant_repeat"/>
    <property type="match status" value="1"/>
</dbReference>
<dbReference type="InterPro" id="IPR047589">
    <property type="entry name" value="DUF11_rpt"/>
</dbReference>